<keyword evidence="1" id="KW-0812">Transmembrane</keyword>
<evidence type="ECO:0000256" key="1">
    <source>
        <dbReference type="SAM" id="Phobius"/>
    </source>
</evidence>
<evidence type="ECO:0000313" key="4">
    <source>
        <dbReference type="Proteomes" id="UP000478417"/>
    </source>
</evidence>
<name>A0A6B2M2C3_9BACT</name>
<dbReference type="Pfam" id="PF14402">
    <property type="entry name" value="7TM_transglut"/>
    <property type="match status" value="1"/>
</dbReference>
<feature type="transmembrane region" description="Helical" evidence="1">
    <location>
        <begin position="376"/>
        <end position="398"/>
    </location>
</feature>
<keyword evidence="4" id="KW-1185">Reference proteome</keyword>
<dbReference type="InterPro" id="IPR038765">
    <property type="entry name" value="Papain-like_cys_pep_sf"/>
</dbReference>
<proteinExistence type="predicted"/>
<accession>A0A6B2M2C3</accession>
<feature type="transmembrane region" description="Helical" evidence="1">
    <location>
        <begin position="466"/>
        <end position="485"/>
    </location>
</feature>
<feature type="transmembrane region" description="Helical" evidence="1">
    <location>
        <begin position="335"/>
        <end position="356"/>
    </location>
</feature>
<evidence type="ECO:0000313" key="3">
    <source>
        <dbReference type="EMBL" id="NDV63161.1"/>
    </source>
</evidence>
<dbReference type="RefSeq" id="WP_163966291.1">
    <property type="nucleotide sequence ID" value="NZ_JAAGNX010000003.1"/>
</dbReference>
<feature type="domain" description="Transglutaminase-like" evidence="2">
    <location>
        <begin position="202"/>
        <end position="263"/>
    </location>
</feature>
<dbReference type="Proteomes" id="UP000478417">
    <property type="component" value="Unassembled WGS sequence"/>
</dbReference>
<dbReference type="InterPro" id="IPR002931">
    <property type="entry name" value="Transglutaminase-like"/>
</dbReference>
<keyword evidence="1" id="KW-1133">Transmembrane helix</keyword>
<feature type="transmembrane region" description="Helical" evidence="1">
    <location>
        <begin position="410"/>
        <end position="429"/>
    </location>
</feature>
<keyword evidence="1" id="KW-0472">Membrane</keyword>
<feature type="transmembrane region" description="Helical" evidence="1">
    <location>
        <begin position="16"/>
        <end position="35"/>
    </location>
</feature>
<dbReference type="EMBL" id="JAAGNX010000003">
    <property type="protein sequence ID" value="NDV63161.1"/>
    <property type="molecule type" value="Genomic_DNA"/>
</dbReference>
<reference evidence="3 4" key="1">
    <citation type="submission" date="2020-02" db="EMBL/GenBank/DDBJ databases">
        <title>Albibacoteraceae fam. nov., the first described family within the subdivision 4 Verrucomicrobia.</title>
        <authorList>
            <person name="Xi F."/>
        </authorList>
    </citation>
    <scope>NUCLEOTIDE SEQUENCE [LARGE SCALE GENOMIC DNA]</scope>
    <source>
        <strain evidence="3 4">CK1056</strain>
    </source>
</reference>
<feature type="transmembrane region" description="Helical" evidence="1">
    <location>
        <begin position="491"/>
        <end position="516"/>
    </location>
</feature>
<comment type="caution">
    <text evidence="3">The sequence shown here is derived from an EMBL/GenBank/DDBJ whole genome shotgun (WGS) entry which is preliminary data.</text>
</comment>
<organism evidence="3 4">
    <name type="scientific">Oceanipulchritudo coccoides</name>
    <dbReference type="NCBI Taxonomy" id="2706888"/>
    <lineage>
        <taxon>Bacteria</taxon>
        <taxon>Pseudomonadati</taxon>
        <taxon>Verrucomicrobiota</taxon>
        <taxon>Opitutia</taxon>
        <taxon>Puniceicoccales</taxon>
        <taxon>Oceanipulchritudinaceae</taxon>
        <taxon>Oceanipulchritudo</taxon>
    </lineage>
</organism>
<dbReference type="Gene3D" id="3.10.620.30">
    <property type="match status" value="1"/>
</dbReference>
<dbReference type="AlphaFoldDB" id="A0A6B2M2C3"/>
<protein>
    <recommendedName>
        <fullName evidence="2">Transglutaminase-like domain-containing protein</fullName>
    </recommendedName>
</protein>
<sequence length="533" mass="60062">MIHPTKFFRQFGIRELVLALGLTVFALGLVFYKVYVLGYRVVEIDPEPGYKVSLTVDLYASNQDVRISTFLPLQTPRQQVRDEMESSEAFEFAITPEREAIWHARAANGQYQIRYSFFVQTKESVFDLPTGILSRPRPDPLLEEFLAETNSIQCKEDDVVAKAWELMPIGITVKEGMRNLFDFVYREVDYKQVRGPTDALTAFRLKEASCNGKNRLLIALCRARGIPARFAKGLILENSNKRTTHAWSEVYLGGQWIPFCPTNGYFSRIPVHYLELAKDDRALFRHSRSIGFDWEFVVTPQVQALEEAVQANANNPLNFLNYWVSLKNSDVSIRLIMVILLIPIAASVVSISRSMIGLQTFGTFMPSLIAVSFLQTGFFTGSLLFMGIMILTSMINLLLFRLRILHLPRLVIILTIVVMAIMAVSVLSVNLGIPGSAGVSLFPIAILSLTSERFTRTIDEHGWKEAGVRTALTYIVSAACYLVIAQRDLQLLVAAFPELLLINIALNLALGSWHGLRLMEYLRFKHLLGPAKS</sequence>
<dbReference type="PANTHER" id="PTHR33490">
    <property type="entry name" value="BLR5614 PROTEIN-RELATED"/>
    <property type="match status" value="1"/>
</dbReference>
<dbReference type="Pfam" id="PF01841">
    <property type="entry name" value="Transglut_core"/>
    <property type="match status" value="1"/>
</dbReference>
<dbReference type="SUPFAM" id="SSF54001">
    <property type="entry name" value="Cysteine proteinases"/>
    <property type="match status" value="1"/>
</dbReference>
<dbReference type="InterPro" id="IPR025840">
    <property type="entry name" value="7TM_transglut"/>
</dbReference>
<dbReference type="SMART" id="SM00460">
    <property type="entry name" value="TGc"/>
    <property type="match status" value="1"/>
</dbReference>
<evidence type="ECO:0000259" key="2">
    <source>
        <dbReference type="SMART" id="SM00460"/>
    </source>
</evidence>
<gene>
    <name evidence="3" type="ORF">G0Q06_11915</name>
</gene>